<evidence type="ECO:0000259" key="3">
    <source>
        <dbReference type="PROSITE" id="PS51371"/>
    </source>
</evidence>
<dbReference type="SUPFAM" id="SSF54631">
    <property type="entry name" value="CBS-domain pair"/>
    <property type="match status" value="1"/>
</dbReference>
<accession>A0A538SNP4</accession>
<dbReference type="Pfam" id="PF00571">
    <property type="entry name" value="CBS"/>
    <property type="match status" value="2"/>
</dbReference>
<dbReference type="CDD" id="cd04623">
    <property type="entry name" value="CBS_pair_bac_euk"/>
    <property type="match status" value="1"/>
</dbReference>
<dbReference type="InterPro" id="IPR046342">
    <property type="entry name" value="CBS_dom_sf"/>
</dbReference>
<feature type="domain" description="CBS" evidence="3">
    <location>
        <begin position="76"/>
        <end position="131"/>
    </location>
</feature>
<protein>
    <submittedName>
        <fullName evidence="4">CBS domain-containing protein</fullName>
    </submittedName>
</protein>
<evidence type="ECO:0000256" key="1">
    <source>
        <dbReference type="ARBA" id="ARBA00023122"/>
    </source>
</evidence>
<reference evidence="4 5" key="1">
    <citation type="journal article" date="2019" name="Nat. Microbiol.">
        <title>Mediterranean grassland soil C-N compound turnover is dependent on rainfall and depth, and is mediated by genomically divergent microorganisms.</title>
        <authorList>
            <person name="Diamond S."/>
            <person name="Andeer P.F."/>
            <person name="Li Z."/>
            <person name="Crits-Christoph A."/>
            <person name="Burstein D."/>
            <person name="Anantharaman K."/>
            <person name="Lane K.R."/>
            <person name="Thomas B.C."/>
            <person name="Pan C."/>
            <person name="Northen T.R."/>
            <person name="Banfield J.F."/>
        </authorList>
    </citation>
    <scope>NUCLEOTIDE SEQUENCE [LARGE SCALE GENOMIC DNA]</scope>
    <source>
        <strain evidence="4">WS_3</strain>
    </source>
</reference>
<dbReference type="SMART" id="SM00116">
    <property type="entry name" value="CBS"/>
    <property type="match status" value="2"/>
</dbReference>
<dbReference type="InterPro" id="IPR000644">
    <property type="entry name" value="CBS_dom"/>
</dbReference>
<name>A0A538SNP4_UNCEI</name>
<dbReference type="PANTHER" id="PTHR43080">
    <property type="entry name" value="CBS DOMAIN-CONTAINING PROTEIN CBSX3, MITOCHONDRIAL"/>
    <property type="match status" value="1"/>
</dbReference>
<proteinExistence type="predicted"/>
<comment type="caution">
    <text evidence="4">The sequence shown here is derived from an EMBL/GenBank/DDBJ whole genome shotgun (WGS) entry which is preliminary data.</text>
</comment>
<gene>
    <name evidence="4" type="ORF">E6K73_01970</name>
</gene>
<organism evidence="4 5">
    <name type="scientific">Eiseniibacteriota bacterium</name>
    <dbReference type="NCBI Taxonomy" id="2212470"/>
    <lineage>
        <taxon>Bacteria</taxon>
        <taxon>Candidatus Eiseniibacteriota</taxon>
    </lineage>
</organism>
<evidence type="ECO:0000256" key="2">
    <source>
        <dbReference type="PROSITE-ProRule" id="PRU00703"/>
    </source>
</evidence>
<sequence length="146" mass="16354">MGRVREVLAAKGSQVHFVPPQATVYEAVEKMVQQGVGSLMVVEGDTIAGIFTERDYLRRVALRDIRPQAAAVSEVMTTRVIYVDPERTLEDCMAIMTQERIRHLPVVVEGRLAGMISIGDLVKHLSREREVEIRYLTEYITGKPSG</sequence>
<dbReference type="Proteomes" id="UP000320184">
    <property type="component" value="Unassembled WGS sequence"/>
</dbReference>
<dbReference type="PROSITE" id="PS51371">
    <property type="entry name" value="CBS"/>
    <property type="match status" value="2"/>
</dbReference>
<feature type="domain" description="CBS" evidence="3">
    <location>
        <begin position="9"/>
        <end position="68"/>
    </location>
</feature>
<dbReference type="AlphaFoldDB" id="A0A538SNP4"/>
<dbReference type="PANTHER" id="PTHR43080:SF2">
    <property type="entry name" value="CBS DOMAIN-CONTAINING PROTEIN"/>
    <property type="match status" value="1"/>
</dbReference>
<dbReference type="Gene3D" id="3.10.580.10">
    <property type="entry name" value="CBS-domain"/>
    <property type="match status" value="1"/>
</dbReference>
<evidence type="ECO:0000313" key="5">
    <source>
        <dbReference type="Proteomes" id="UP000320184"/>
    </source>
</evidence>
<dbReference type="InterPro" id="IPR044725">
    <property type="entry name" value="CBSX3_CBS_dom"/>
</dbReference>
<evidence type="ECO:0000313" key="4">
    <source>
        <dbReference type="EMBL" id="TMQ52993.1"/>
    </source>
</evidence>
<dbReference type="InterPro" id="IPR051257">
    <property type="entry name" value="Diverse_CBS-Domain"/>
</dbReference>
<dbReference type="EMBL" id="VBOT01000025">
    <property type="protein sequence ID" value="TMQ52993.1"/>
    <property type="molecule type" value="Genomic_DNA"/>
</dbReference>
<keyword evidence="1 2" id="KW-0129">CBS domain</keyword>